<sequence>MRHPIQHKCMPLIIMRNSYPFSLCTLLDDKNEDLGSKGLPFFTTGLRGLSNHHGKAAPEFLP</sequence>
<organism evidence="1 2">
    <name type="scientific">Trifolium subterraneum</name>
    <name type="common">Subterranean clover</name>
    <dbReference type="NCBI Taxonomy" id="3900"/>
    <lineage>
        <taxon>Eukaryota</taxon>
        <taxon>Viridiplantae</taxon>
        <taxon>Streptophyta</taxon>
        <taxon>Embryophyta</taxon>
        <taxon>Tracheophyta</taxon>
        <taxon>Spermatophyta</taxon>
        <taxon>Magnoliopsida</taxon>
        <taxon>eudicotyledons</taxon>
        <taxon>Gunneridae</taxon>
        <taxon>Pentapetalae</taxon>
        <taxon>rosids</taxon>
        <taxon>fabids</taxon>
        <taxon>Fabales</taxon>
        <taxon>Fabaceae</taxon>
        <taxon>Papilionoideae</taxon>
        <taxon>50 kb inversion clade</taxon>
        <taxon>NPAAA clade</taxon>
        <taxon>Hologalegina</taxon>
        <taxon>IRL clade</taxon>
        <taxon>Trifolieae</taxon>
        <taxon>Trifolium</taxon>
    </lineage>
</organism>
<evidence type="ECO:0000313" key="2">
    <source>
        <dbReference type="Proteomes" id="UP000242715"/>
    </source>
</evidence>
<evidence type="ECO:0000313" key="1">
    <source>
        <dbReference type="EMBL" id="GAU19625.1"/>
    </source>
</evidence>
<dbReference type="Proteomes" id="UP000242715">
    <property type="component" value="Unassembled WGS sequence"/>
</dbReference>
<keyword evidence="2" id="KW-1185">Reference proteome</keyword>
<proteinExistence type="predicted"/>
<accession>A0A2Z6MU25</accession>
<dbReference type="EMBL" id="DF973200">
    <property type="protein sequence ID" value="GAU19625.1"/>
    <property type="molecule type" value="Genomic_DNA"/>
</dbReference>
<reference evidence="2" key="1">
    <citation type="journal article" date="2017" name="Front. Plant Sci.">
        <title>Climate Clever Clovers: New Paradigm to Reduce the Environmental Footprint of Ruminants by Breeding Low Methanogenic Forages Utilizing Haplotype Variation.</title>
        <authorList>
            <person name="Kaur P."/>
            <person name="Appels R."/>
            <person name="Bayer P.E."/>
            <person name="Keeble-Gagnere G."/>
            <person name="Wang J."/>
            <person name="Hirakawa H."/>
            <person name="Shirasawa K."/>
            <person name="Vercoe P."/>
            <person name="Stefanova K."/>
            <person name="Durmic Z."/>
            <person name="Nichols P."/>
            <person name="Revell C."/>
            <person name="Isobe S.N."/>
            <person name="Edwards D."/>
            <person name="Erskine W."/>
        </authorList>
    </citation>
    <scope>NUCLEOTIDE SEQUENCE [LARGE SCALE GENOMIC DNA]</scope>
    <source>
        <strain evidence="2">cv. Daliak</strain>
    </source>
</reference>
<dbReference type="AlphaFoldDB" id="A0A2Z6MU25"/>
<protein>
    <submittedName>
        <fullName evidence="1">Uncharacterized protein</fullName>
    </submittedName>
</protein>
<name>A0A2Z6MU25_TRISU</name>
<gene>
    <name evidence="1" type="ORF">TSUD_383190</name>
</gene>